<dbReference type="Pfam" id="PF12697">
    <property type="entry name" value="Abhydrolase_6"/>
    <property type="match status" value="1"/>
</dbReference>
<dbReference type="SUPFAM" id="SSF53474">
    <property type="entry name" value="alpha/beta-Hydrolases"/>
    <property type="match status" value="1"/>
</dbReference>
<organism evidence="3 4">
    <name type="scientific">Methylosinus trichosporium (strain ATCC 35070 / NCIMB 11131 / UNIQEM 75 / OB3b)</name>
    <dbReference type="NCBI Taxonomy" id="595536"/>
    <lineage>
        <taxon>Bacteria</taxon>
        <taxon>Pseudomonadati</taxon>
        <taxon>Pseudomonadota</taxon>
        <taxon>Alphaproteobacteria</taxon>
        <taxon>Hyphomicrobiales</taxon>
        <taxon>Methylocystaceae</taxon>
        <taxon>Methylosinus</taxon>
    </lineage>
</organism>
<dbReference type="AlphaFoldDB" id="A0A2D2CVS5"/>
<dbReference type="PANTHER" id="PTHR43194:SF2">
    <property type="entry name" value="PEROXISOMAL MEMBRANE PROTEIN LPX1"/>
    <property type="match status" value="1"/>
</dbReference>
<gene>
    <name evidence="3" type="ORF">CQW49_02100</name>
</gene>
<reference evidence="4" key="1">
    <citation type="submission" date="2017-10" db="EMBL/GenBank/DDBJ databases">
        <title>Completed PacBio SMRT sequence of Methylosinus trichosporium OB3b reveals presence of a third large plasmid.</title>
        <authorList>
            <person name="Charles T.C."/>
            <person name="Lynch M.D.J."/>
            <person name="Heil J.R."/>
            <person name="Cheng J."/>
        </authorList>
    </citation>
    <scope>NUCLEOTIDE SEQUENCE [LARGE SCALE GENOMIC DNA]</scope>
    <source>
        <strain evidence="4">OB3b</strain>
    </source>
</reference>
<keyword evidence="4" id="KW-1185">Reference proteome</keyword>
<evidence type="ECO:0000313" key="3">
    <source>
        <dbReference type="EMBL" id="ATQ66820.1"/>
    </source>
</evidence>
<dbReference type="Proteomes" id="UP000230709">
    <property type="component" value="Chromosome"/>
</dbReference>
<evidence type="ECO:0000256" key="1">
    <source>
        <dbReference type="SAM" id="MobiDB-lite"/>
    </source>
</evidence>
<dbReference type="STRING" id="595536.GCA_000178815_00524"/>
<evidence type="ECO:0000259" key="2">
    <source>
        <dbReference type="Pfam" id="PF12697"/>
    </source>
</evidence>
<dbReference type="InterPro" id="IPR000073">
    <property type="entry name" value="AB_hydrolase_1"/>
</dbReference>
<dbReference type="PANTHER" id="PTHR43194">
    <property type="entry name" value="HYDROLASE ALPHA/BETA FOLD FAMILY"/>
    <property type="match status" value="1"/>
</dbReference>
<feature type="region of interest" description="Disordered" evidence="1">
    <location>
        <begin position="1"/>
        <end position="25"/>
    </location>
</feature>
<evidence type="ECO:0000313" key="4">
    <source>
        <dbReference type="Proteomes" id="UP000230709"/>
    </source>
</evidence>
<dbReference type="KEGG" id="mtw:CQW49_02100"/>
<dbReference type="InterPro" id="IPR050228">
    <property type="entry name" value="Carboxylesterase_BioH"/>
</dbReference>
<dbReference type="EMBL" id="CP023737">
    <property type="protein sequence ID" value="ATQ66820.1"/>
    <property type="molecule type" value="Genomic_DNA"/>
</dbReference>
<sequence length="286" mass="31098">MHGGDQTARGSPASGPARLEVISRSGGGVDHGSPPLLFVHGGWHGAWCWEYRGFLDRVAQKGLDVHALSLRGHGASAGHDRLRMTRVRDYVDDLEEATTGLRAPPVIIGHSMGGFVTQKLMERRRLPGVVLLASAPPFGVARLLCKLLHIDPLGLLRVHLTLRLRPMVATPDRVRRLFFSASMSDAEVDLFASKMGDEAFLAYLDLLFLDLCKPAKGTPVRVMGAEKDEIFSVATTKRIAAAYGVESTIFPDMAHDMMLERGWESVADAIADWVIGGCRPQAATPI</sequence>
<name>A0A2D2CVS5_METT3</name>
<dbReference type="GO" id="GO:0016787">
    <property type="term" value="F:hydrolase activity"/>
    <property type="evidence" value="ECO:0007669"/>
    <property type="project" value="UniProtKB-KW"/>
</dbReference>
<protein>
    <submittedName>
        <fullName evidence="3">Alpha/beta hydrolase</fullName>
    </submittedName>
</protein>
<dbReference type="InterPro" id="IPR029058">
    <property type="entry name" value="AB_hydrolase_fold"/>
</dbReference>
<feature type="domain" description="AB hydrolase-1" evidence="2">
    <location>
        <begin position="36"/>
        <end position="269"/>
    </location>
</feature>
<keyword evidence="3" id="KW-0378">Hydrolase</keyword>
<dbReference type="Gene3D" id="3.40.50.1820">
    <property type="entry name" value="alpha/beta hydrolase"/>
    <property type="match status" value="1"/>
</dbReference>
<proteinExistence type="predicted"/>
<accession>A0A2D2CVS5</accession>